<dbReference type="Proteomes" id="UP000748752">
    <property type="component" value="Unassembled WGS sequence"/>
</dbReference>
<sequence length="227" mass="24243">MLDDKPGLKWSATVLVVLVALFGAGVATAKPFTTSDSVKDFRMDQGKILYTTPSLDQVSWQLTERNQVVMIEQAELRTGLSSDSAVAGSLNLKISRGDKGSRGRYMIFGSRDSGDSESTSRLMTGALEAMQSASDEESLAFMFTGRPTTGSDGITYQSIGIYASVYGINEQDFLAHYNSQPLSIPLGAQSSRMDRQAANAPAGEAPLPATPLLVIAGLVGLGILRRR</sequence>
<keyword evidence="3" id="KW-1185">Reference proteome</keyword>
<protein>
    <recommendedName>
        <fullName evidence="4">PEP-CTERM sorting domain-containing protein</fullName>
    </recommendedName>
</protein>
<evidence type="ECO:0008006" key="4">
    <source>
        <dbReference type="Google" id="ProtNLM"/>
    </source>
</evidence>
<comment type="caution">
    <text evidence="2">The sequence shown here is derived from an EMBL/GenBank/DDBJ whole genome shotgun (WGS) entry which is preliminary data.</text>
</comment>
<evidence type="ECO:0000313" key="3">
    <source>
        <dbReference type="Proteomes" id="UP000748752"/>
    </source>
</evidence>
<evidence type="ECO:0000256" key="1">
    <source>
        <dbReference type="SAM" id="Phobius"/>
    </source>
</evidence>
<proteinExistence type="predicted"/>
<dbReference type="RefSeq" id="WP_200236452.1">
    <property type="nucleotide sequence ID" value="NZ_NRRV01000019.1"/>
</dbReference>
<reference evidence="2 3" key="1">
    <citation type="journal article" date="2020" name="Microorganisms">
        <title>Osmotic Adaptation and Compatible Solute Biosynthesis of Phototrophic Bacteria as Revealed from Genome Analyses.</title>
        <authorList>
            <person name="Imhoff J.F."/>
            <person name="Rahn T."/>
            <person name="Kunzel S."/>
            <person name="Keller A."/>
            <person name="Neulinger S.C."/>
        </authorList>
    </citation>
    <scope>NUCLEOTIDE SEQUENCE [LARGE SCALE GENOMIC DNA]</scope>
    <source>
        <strain evidence="2 3">DSM 6210</strain>
    </source>
</reference>
<name>A0ABS1CGJ9_9GAMM</name>
<keyword evidence="1" id="KW-0472">Membrane</keyword>
<keyword evidence="1" id="KW-1133">Transmembrane helix</keyword>
<evidence type="ECO:0000313" key="2">
    <source>
        <dbReference type="EMBL" id="MBK1630983.1"/>
    </source>
</evidence>
<gene>
    <name evidence="2" type="ORF">CKO31_09570</name>
</gene>
<accession>A0ABS1CGJ9</accession>
<dbReference type="EMBL" id="NRRV01000019">
    <property type="protein sequence ID" value="MBK1630983.1"/>
    <property type="molecule type" value="Genomic_DNA"/>
</dbReference>
<organism evidence="2 3">
    <name type="scientific">Thiohalocapsa halophila</name>
    <dbReference type="NCBI Taxonomy" id="69359"/>
    <lineage>
        <taxon>Bacteria</taxon>
        <taxon>Pseudomonadati</taxon>
        <taxon>Pseudomonadota</taxon>
        <taxon>Gammaproteobacteria</taxon>
        <taxon>Chromatiales</taxon>
        <taxon>Chromatiaceae</taxon>
        <taxon>Thiohalocapsa</taxon>
    </lineage>
</organism>
<feature type="transmembrane region" description="Helical" evidence="1">
    <location>
        <begin position="205"/>
        <end position="224"/>
    </location>
</feature>
<keyword evidence="1" id="KW-0812">Transmembrane</keyword>